<proteinExistence type="predicted"/>
<keyword evidence="2" id="KW-0645">Protease</keyword>
<feature type="domain" description="PDZ" evidence="1">
    <location>
        <begin position="379"/>
        <end position="435"/>
    </location>
</feature>
<sequence>MRIFYFIVVLFGFLSTFSVSGQGAFLLPEGEKSIKIKAKIVNNLMIIPVLVNGLELSFLLDTGVRSTILFGIDSDYELELNNKSTVWLRGAGDGKPSKAIKSTHNIITIGSAAAINQTVYYIPDSSQNFSPRLGFPVHGIIGYSLLKDLGVEMRYDKGFVKLYPPEVLKEKKCRSCVSIPFELKEGKPYVNLNLVDNKEELKAKLLLDSGSGDALWLFEETHEGIQVSENSFKDHLGLGLNGEVLGSRSRIEELQLGDFVLNQVNVAYPDSTSLEYLNGVSYRNGSLGSEVLRRFTVYLDYDSKMLKLKKNKYFDDPFRYNRSGLVVEHTGFELVAGLDYRIQKTTSTNDYSNNSGETIFLATNTVEFPQLQLKSNYEIAAIRENSPGTEAGLSVGDRIVKVNGRDVTKLDLKDITKYFYRDEGEILRLQVDRKGYVFNCKLKLRKLLKSPD</sequence>
<evidence type="ECO:0000313" key="2">
    <source>
        <dbReference type="EMBL" id="RXG25488.1"/>
    </source>
</evidence>
<name>A0A4Q0PFW0_9FLAO</name>
<dbReference type="InterPro" id="IPR036034">
    <property type="entry name" value="PDZ_sf"/>
</dbReference>
<dbReference type="Pfam" id="PF13650">
    <property type="entry name" value="Asp_protease_2"/>
    <property type="match status" value="2"/>
</dbReference>
<dbReference type="InterPro" id="IPR021109">
    <property type="entry name" value="Peptidase_aspartic_dom_sf"/>
</dbReference>
<organism evidence="2 3">
    <name type="scientific">Leeuwenhoekiella marinoflava</name>
    <dbReference type="NCBI Taxonomy" id="988"/>
    <lineage>
        <taxon>Bacteria</taxon>
        <taxon>Pseudomonadati</taxon>
        <taxon>Bacteroidota</taxon>
        <taxon>Flavobacteriia</taxon>
        <taxon>Flavobacteriales</taxon>
        <taxon>Flavobacteriaceae</taxon>
        <taxon>Leeuwenhoekiella</taxon>
    </lineage>
</organism>
<protein>
    <submittedName>
        <fullName evidence="2">Aspartyl protease</fullName>
    </submittedName>
</protein>
<dbReference type="GO" id="GO:0008233">
    <property type="term" value="F:peptidase activity"/>
    <property type="evidence" value="ECO:0007669"/>
    <property type="project" value="UniProtKB-KW"/>
</dbReference>
<dbReference type="SMART" id="SM00228">
    <property type="entry name" value="PDZ"/>
    <property type="match status" value="1"/>
</dbReference>
<dbReference type="PROSITE" id="PS50106">
    <property type="entry name" value="PDZ"/>
    <property type="match status" value="1"/>
</dbReference>
<dbReference type="SUPFAM" id="SSF50630">
    <property type="entry name" value="Acid proteases"/>
    <property type="match status" value="1"/>
</dbReference>
<reference evidence="2 3" key="1">
    <citation type="submission" date="2018-07" db="EMBL/GenBank/DDBJ databases">
        <title>Leeuwenhoekiella genomics.</title>
        <authorList>
            <person name="Tahon G."/>
            <person name="Willems A."/>
        </authorList>
    </citation>
    <scope>NUCLEOTIDE SEQUENCE [LARGE SCALE GENOMIC DNA]</scope>
    <source>
        <strain evidence="2 3">LMG 1345</strain>
    </source>
</reference>
<dbReference type="Pfam" id="PF17820">
    <property type="entry name" value="PDZ_6"/>
    <property type="match status" value="1"/>
</dbReference>
<dbReference type="Proteomes" id="UP000290608">
    <property type="component" value="Unassembled WGS sequence"/>
</dbReference>
<dbReference type="InterPro" id="IPR041489">
    <property type="entry name" value="PDZ_6"/>
</dbReference>
<dbReference type="SUPFAM" id="SSF50156">
    <property type="entry name" value="PDZ domain-like"/>
    <property type="match status" value="1"/>
</dbReference>
<dbReference type="Gene3D" id="2.40.70.10">
    <property type="entry name" value="Acid Proteases"/>
    <property type="match status" value="2"/>
</dbReference>
<accession>A0A4Q0PFW0</accession>
<gene>
    <name evidence="2" type="ORF">DSL99_3523</name>
</gene>
<dbReference type="InterPro" id="IPR001478">
    <property type="entry name" value="PDZ"/>
</dbReference>
<keyword evidence="2" id="KW-0378">Hydrolase</keyword>
<dbReference type="Gene3D" id="2.30.42.10">
    <property type="match status" value="1"/>
</dbReference>
<evidence type="ECO:0000313" key="3">
    <source>
        <dbReference type="Proteomes" id="UP000290608"/>
    </source>
</evidence>
<dbReference type="STRING" id="1122159.SAMN02745246_03562"/>
<comment type="caution">
    <text evidence="2">The sequence shown here is derived from an EMBL/GenBank/DDBJ whole genome shotgun (WGS) entry which is preliminary data.</text>
</comment>
<dbReference type="AlphaFoldDB" id="A0A4Q0PFW0"/>
<dbReference type="GO" id="GO:0006508">
    <property type="term" value="P:proteolysis"/>
    <property type="evidence" value="ECO:0007669"/>
    <property type="project" value="UniProtKB-KW"/>
</dbReference>
<dbReference type="RefSeq" id="WP_073100539.1">
    <property type="nucleotide sequence ID" value="NZ_QOVL01000022.1"/>
</dbReference>
<dbReference type="EMBL" id="QOVL01000022">
    <property type="protein sequence ID" value="RXG25488.1"/>
    <property type="molecule type" value="Genomic_DNA"/>
</dbReference>
<evidence type="ECO:0000259" key="1">
    <source>
        <dbReference type="PROSITE" id="PS50106"/>
    </source>
</evidence>